<organism evidence="1 2">
    <name type="scientific">Dictyobacter alpinus</name>
    <dbReference type="NCBI Taxonomy" id="2014873"/>
    <lineage>
        <taxon>Bacteria</taxon>
        <taxon>Bacillati</taxon>
        <taxon>Chloroflexota</taxon>
        <taxon>Ktedonobacteria</taxon>
        <taxon>Ktedonobacterales</taxon>
        <taxon>Dictyobacteraceae</taxon>
        <taxon>Dictyobacter</taxon>
    </lineage>
</organism>
<evidence type="ECO:0000313" key="2">
    <source>
        <dbReference type="Proteomes" id="UP000287171"/>
    </source>
</evidence>
<sequence length="57" mass="6387">MLLLSVVSKNEQSSFFDTTLKTVGVPKARKSDKQVMDFMRINHYLSESLIPMSIAPG</sequence>
<dbReference type="EMBL" id="BIFT01000001">
    <property type="protein sequence ID" value="GCE25547.1"/>
    <property type="molecule type" value="Genomic_DNA"/>
</dbReference>
<comment type="caution">
    <text evidence="1">The sequence shown here is derived from an EMBL/GenBank/DDBJ whole genome shotgun (WGS) entry which is preliminary data.</text>
</comment>
<dbReference type="AlphaFoldDB" id="A0A402B2L3"/>
<accession>A0A402B2L3</accession>
<dbReference type="Proteomes" id="UP000287171">
    <property type="component" value="Unassembled WGS sequence"/>
</dbReference>
<evidence type="ECO:0000313" key="1">
    <source>
        <dbReference type="EMBL" id="GCE25547.1"/>
    </source>
</evidence>
<protein>
    <submittedName>
        <fullName evidence="1">Uncharacterized protein</fullName>
    </submittedName>
</protein>
<gene>
    <name evidence="1" type="ORF">KDA_10310</name>
</gene>
<name>A0A402B2L3_9CHLR</name>
<proteinExistence type="predicted"/>
<keyword evidence="2" id="KW-1185">Reference proteome</keyword>
<reference evidence="2" key="1">
    <citation type="submission" date="2018-12" db="EMBL/GenBank/DDBJ databases">
        <title>Tengunoibacter tsumagoiensis gen. nov., sp. nov., Dictyobacter kobayashii sp. nov., D. alpinus sp. nov., and D. joshuensis sp. nov. and description of Dictyobacteraceae fam. nov. within the order Ktedonobacterales isolated from Tengu-no-mugimeshi.</title>
        <authorList>
            <person name="Wang C.M."/>
            <person name="Zheng Y."/>
            <person name="Sakai Y."/>
            <person name="Toyoda A."/>
            <person name="Minakuchi Y."/>
            <person name="Abe K."/>
            <person name="Yokota A."/>
            <person name="Yabe S."/>
        </authorList>
    </citation>
    <scope>NUCLEOTIDE SEQUENCE [LARGE SCALE GENOMIC DNA]</scope>
    <source>
        <strain evidence="2">Uno16</strain>
    </source>
</reference>